<evidence type="ECO:0000313" key="2">
    <source>
        <dbReference type="EMBL" id="APX13656.1"/>
    </source>
</evidence>
<evidence type="ECO:0000259" key="1">
    <source>
        <dbReference type="Pfam" id="PF13403"/>
    </source>
</evidence>
<reference evidence="2 3" key="1">
    <citation type="submission" date="2017-01" db="EMBL/GenBank/DDBJ databases">
        <title>Complete genome of Tateyamaria omphalii DOK1-4 isolated from seawater in Dokdo.</title>
        <authorList>
            <person name="Kim J.H."/>
            <person name="Chi W.-J."/>
        </authorList>
    </citation>
    <scope>NUCLEOTIDE SEQUENCE [LARGE SCALE GENOMIC DNA]</scope>
    <source>
        <strain evidence="2 3">DOK1-4</strain>
    </source>
</reference>
<dbReference type="Pfam" id="PF13403">
    <property type="entry name" value="Hint_2"/>
    <property type="match status" value="1"/>
</dbReference>
<dbReference type="EMBL" id="CP019312">
    <property type="protein sequence ID" value="APX13656.1"/>
    <property type="molecule type" value="Genomic_DNA"/>
</dbReference>
<dbReference type="STRING" id="299262.BWR18_03120"/>
<dbReference type="InterPro" id="IPR028992">
    <property type="entry name" value="Hedgehog/Intein_dom"/>
</dbReference>
<feature type="domain" description="Hedgehog/Intein (Hint)" evidence="1">
    <location>
        <begin position="31"/>
        <end position="162"/>
    </location>
</feature>
<sequence>MFGWTKTRAAHRMAEMSAAWDGGVMTTRGLLGGTRVATSMGWRAVDALAVGDLVLTFDAGLRPLVEVRRDIFWTADAPVPAAYHSVFVPAGALGNSADLELLPDQGVLVESDAACDAFGDPFAVLSAKSLDGFRGIRRMVPQPQIEIVTLIFADEQVVYAEGGALAHCPPAVRPIDALGIAHDAYDVLPARDAAFLVECMKVEDELYVQAA</sequence>
<organism evidence="2 3">
    <name type="scientific">Tateyamaria omphalii</name>
    <dbReference type="NCBI Taxonomy" id="299262"/>
    <lineage>
        <taxon>Bacteria</taxon>
        <taxon>Pseudomonadati</taxon>
        <taxon>Pseudomonadota</taxon>
        <taxon>Alphaproteobacteria</taxon>
        <taxon>Rhodobacterales</taxon>
        <taxon>Roseobacteraceae</taxon>
        <taxon>Tateyamaria</taxon>
    </lineage>
</organism>
<protein>
    <recommendedName>
        <fullName evidence="1">Hedgehog/Intein (Hint) domain-containing protein</fullName>
    </recommendedName>
</protein>
<dbReference type="AlphaFoldDB" id="A0A1P8MZZ7"/>
<gene>
    <name evidence="2" type="ORF">BWR18_03120</name>
</gene>
<keyword evidence="3" id="KW-1185">Reference proteome</keyword>
<accession>A0A1P8MZZ7</accession>
<name>A0A1P8MZZ7_9RHOB</name>
<dbReference type="Proteomes" id="UP000186336">
    <property type="component" value="Chromosome"/>
</dbReference>
<dbReference type="RefSeq" id="WP_076630087.1">
    <property type="nucleotide sequence ID" value="NZ_CP019312.1"/>
</dbReference>
<evidence type="ECO:0000313" key="3">
    <source>
        <dbReference type="Proteomes" id="UP000186336"/>
    </source>
</evidence>
<dbReference type="KEGG" id="tom:BWR18_03120"/>
<proteinExistence type="predicted"/>